<evidence type="ECO:0000256" key="3">
    <source>
        <dbReference type="ARBA" id="ARBA00022676"/>
    </source>
</evidence>
<accession>A0ABV8TWR9</accession>
<dbReference type="InterPro" id="IPR001264">
    <property type="entry name" value="Glyco_trans_51"/>
</dbReference>
<keyword evidence="6" id="KW-0511">Multifunctional enzyme</keyword>
<evidence type="ECO:0000259" key="10">
    <source>
        <dbReference type="Pfam" id="PF00905"/>
    </source>
</evidence>
<evidence type="ECO:0000256" key="2">
    <source>
        <dbReference type="ARBA" id="ARBA00022670"/>
    </source>
</evidence>
<evidence type="ECO:0000256" key="6">
    <source>
        <dbReference type="ARBA" id="ARBA00023268"/>
    </source>
</evidence>
<proteinExistence type="predicted"/>
<dbReference type="InterPro" id="IPR023346">
    <property type="entry name" value="Lysozyme-like_dom_sf"/>
</dbReference>
<evidence type="ECO:0000259" key="11">
    <source>
        <dbReference type="Pfam" id="PF00912"/>
    </source>
</evidence>
<feature type="region of interest" description="Disordered" evidence="9">
    <location>
        <begin position="388"/>
        <end position="408"/>
    </location>
</feature>
<dbReference type="Gene3D" id="1.10.3810.10">
    <property type="entry name" value="Biosynthetic peptidoglycan transglycosylase-like"/>
    <property type="match status" value="1"/>
</dbReference>
<dbReference type="GO" id="GO:0016757">
    <property type="term" value="F:glycosyltransferase activity"/>
    <property type="evidence" value="ECO:0007669"/>
    <property type="project" value="UniProtKB-KW"/>
</dbReference>
<sequence>MQKLTRDLRPMRAMLKLLAGSVLAGVLTAALALPFIAGPGFLFEKGLNFYDAIPAELTDSQPPQTTQVYAADGETLITSFFQENRREIPLEDMGDVFPDAVLAAEDSKFYDHKGVDFPGLFRAALRTTSGDTQGASTITMQYVRNSLLYNAATVPEIIEASQRTPERKLREIKYSLQLEKEMSKKDILEGYLNVVYLGNHSYGVYAASYTYFNRPPSELTVHQAALLAALPKYPSYADGLIYGDMTNEPLITERRNWIIDRMESLGMVTEAEAAEHKEQGLDLDPRLPRSECTDAEPNDWGFFCDYFKEWWSQQEAFGDTPAQRLDLLKRGGLSVVTSLDPDAQEKAMKAVRERSDNDQVEALGSVSLEPSTGQVQVMAINRTYALDQADNGPRSDGTERVSNYPNTTLPLMSGNKAASGYPAGSTFKMFTMLAALEEGWPLKTTLPSPDKYKSQYLTAADDPAACGSEVEPNTKAWCTTNANAGVNDWQKGNFNMWKAFGRSSNTVFVQLQELVGTSKAVEMAERLGVEFRAPKGGVNMAREDGRLDNYGVFTLGFDSVPPLDMAEAFGTVANEGVHCEPTPVKAVYGADGAEWKDVAKPDCERRIDKEVADAAVSAGGCVVGYDGPKSKCDDGTFAGASVGEPMFGKTGTADFDRSYWFVGSTKSSATAAFAGDPDSYGNDDVAAGSWHDKVKETAIATLKASTSGEGGKWDAPTSKMINGEGLKKIPEIKCMDPQKALKKVEAAGFDARLAPGQQKSKCPKGKAFDTSVKGSAPAGSPVYILVSDGSGKKKSDDREPTPPPGDGDDGGSSDGPGNGGGREGRIPGNPDPGR</sequence>
<reference evidence="13" key="1">
    <citation type="journal article" date="2019" name="Int. J. Syst. Evol. Microbiol.">
        <title>The Global Catalogue of Microorganisms (GCM) 10K type strain sequencing project: providing services to taxonomists for standard genome sequencing and annotation.</title>
        <authorList>
            <consortium name="The Broad Institute Genomics Platform"/>
            <consortium name="The Broad Institute Genome Sequencing Center for Infectious Disease"/>
            <person name="Wu L."/>
            <person name="Ma J."/>
        </authorList>
    </citation>
    <scope>NUCLEOTIDE SEQUENCE [LARGE SCALE GENOMIC DNA]</scope>
    <source>
        <strain evidence="13">IBRC-M 10908</strain>
    </source>
</reference>
<dbReference type="SUPFAM" id="SSF56601">
    <property type="entry name" value="beta-lactamase/transpeptidase-like"/>
    <property type="match status" value="1"/>
</dbReference>
<keyword evidence="1" id="KW-0121">Carboxypeptidase</keyword>
<dbReference type="Gene3D" id="3.40.710.10">
    <property type="entry name" value="DD-peptidase/beta-lactamase superfamily"/>
    <property type="match status" value="1"/>
</dbReference>
<evidence type="ECO:0000256" key="4">
    <source>
        <dbReference type="ARBA" id="ARBA00022679"/>
    </source>
</evidence>
<keyword evidence="4 12" id="KW-0808">Transferase</keyword>
<evidence type="ECO:0000256" key="7">
    <source>
        <dbReference type="ARBA" id="ARBA00034000"/>
    </source>
</evidence>
<dbReference type="Proteomes" id="UP001595823">
    <property type="component" value="Unassembled WGS sequence"/>
</dbReference>
<evidence type="ECO:0000313" key="12">
    <source>
        <dbReference type="EMBL" id="MFC4334895.1"/>
    </source>
</evidence>
<feature type="compositionally biased region" description="Basic and acidic residues" evidence="9">
    <location>
        <begin position="790"/>
        <end position="800"/>
    </location>
</feature>
<dbReference type="RefSeq" id="WP_380619039.1">
    <property type="nucleotide sequence ID" value="NZ_JBHSDK010000010.1"/>
</dbReference>
<dbReference type="PANTHER" id="PTHR32282:SF33">
    <property type="entry name" value="PEPTIDOGLYCAN GLYCOSYLTRANSFERASE"/>
    <property type="match status" value="1"/>
</dbReference>
<dbReference type="InterPro" id="IPR012338">
    <property type="entry name" value="Beta-lactam/transpept-like"/>
</dbReference>
<dbReference type="SUPFAM" id="SSF53955">
    <property type="entry name" value="Lysozyme-like"/>
    <property type="match status" value="1"/>
</dbReference>
<dbReference type="EMBL" id="JBHSDK010000010">
    <property type="protein sequence ID" value="MFC4334895.1"/>
    <property type="molecule type" value="Genomic_DNA"/>
</dbReference>
<evidence type="ECO:0000256" key="8">
    <source>
        <dbReference type="ARBA" id="ARBA00049902"/>
    </source>
</evidence>
<organism evidence="12 13">
    <name type="scientific">Salininema proteolyticum</name>
    <dbReference type="NCBI Taxonomy" id="1607685"/>
    <lineage>
        <taxon>Bacteria</taxon>
        <taxon>Bacillati</taxon>
        <taxon>Actinomycetota</taxon>
        <taxon>Actinomycetes</taxon>
        <taxon>Glycomycetales</taxon>
        <taxon>Glycomycetaceae</taxon>
        <taxon>Salininema</taxon>
    </lineage>
</organism>
<comment type="catalytic activity">
    <reaction evidence="8">
        <text>[GlcNAc-(1-&gt;4)-Mur2Ac(oyl-L-Ala-gamma-D-Glu-L-Lys-D-Ala-D-Ala)](n)-di-trans,octa-cis-undecaprenyl diphosphate + beta-D-GlcNAc-(1-&gt;4)-Mur2Ac(oyl-L-Ala-gamma-D-Glu-L-Lys-D-Ala-D-Ala)-di-trans,octa-cis-undecaprenyl diphosphate = [GlcNAc-(1-&gt;4)-Mur2Ac(oyl-L-Ala-gamma-D-Glu-L-Lys-D-Ala-D-Ala)](n+1)-di-trans,octa-cis-undecaprenyl diphosphate + di-trans,octa-cis-undecaprenyl diphosphate + H(+)</text>
        <dbReference type="Rhea" id="RHEA:23708"/>
        <dbReference type="Rhea" id="RHEA-COMP:9602"/>
        <dbReference type="Rhea" id="RHEA-COMP:9603"/>
        <dbReference type="ChEBI" id="CHEBI:15378"/>
        <dbReference type="ChEBI" id="CHEBI:58405"/>
        <dbReference type="ChEBI" id="CHEBI:60033"/>
        <dbReference type="ChEBI" id="CHEBI:78435"/>
        <dbReference type="EC" id="2.4.99.28"/>
    </reaction>
</comment>
<dbReference type="PANTHER" id="PTHR32282">
    <property type="entry name" value="BINDING PROTEIN TRANSPEPTIDASE, PUTATIVE-RELATED"/>
    <property type="match status" value="1"/>
</dbReference>
<keyword evidence="2" id="KW-0645">Protease</keyword>
<keyword evidence="13" id="KW-1185">Reference proteome</keyword>
<feature type="domain" description="Glycosyl transferase family 51" evidence="11">
    <location>
        <begin position="76"/>
        <end position="262"/>
    </location>
</feature>
<dbReference type="InterPro" id="IPR001460">
    <property type="entry name" value="PCN-bd_Tpept"/>
</dbReference>
<feature type="domain" description="Penicillin-binding protein transpeptidase" evidence="10">
    <location>
        <begin position="366"/>
        <end position="455"/>
    </location>
</feature>
<dbReference type="InterPro" id="IPR036950">
    <property type="entry name" value="PBP_transglycosylase"/>
</dbReference>
<gene>
    <name evidence="12" type="ORF">ACFPET_06755</name>
</gene>
<dbReference type="Pfam" id="PF00905">
    <property type="entry name" value="Transpeptidase"/>
    <property type="match status" value="2"/>
</dbReference>
<evidence type="ECO:0000256" key="5">
    <source>
        <dbReference type="ARBA" id="ARBA00022801"/>
    </source>
</evidence>
<feature type="region of interest" description="Disordered" evidence="9">
    <location>
        <begin position="755"/>
        <end position="834"/>
    </location>
</feature>
<dbReference type="InterPro" id="IPR050396">
    <property type="entry name" value="Glycosyltr_51/Transpeptidase"/>
</dbReference>
<dbReference type="Pfam" id="PF00912">
    <property type="entry name" value="Transgly"/>
    <property type="match status" value="1"/>
</dbReference>
<comment type="catalytic activity">
    <reaction evidence="7">
        <text>Preferential cleavage: (Ac)2-L-Lys-D-Ala-|-D-Ala. Also transpeptidation of peptidyl-alanyl moieties that are N-acyl substituents of D-alanine.</text>
        <dbReference type="EC" id="3.4.16.4"/>
    </reaction>
</comment>
<keyword evidence="3 12" id="KW-0328">Glycosyltransferase</keyword>
<feature type="compositionally biased region" description="Gly residues" evidence="9">
    <location>
        <begin position="812"/>
        <end position="821"/>
    </location>
</feature>
<name>A0ABV8TWR9_9ACTN</name>
<dbReference type="EC" id="2.4.-.-" evidence="12"/>
<evidence type="ECO:0000256" key="1">
    <source>
        <dbReference type="ARBA" id="ARBA00022645"/>
    </source>
</evidence>
<evidence type="ECO:0000256" key="9">
    <source>
        <dbReference type="SAM" id="MobiDB-lite"/>
    </source>
</evidence>
<evidence type="ECO:0000313" key="13">
    <source>
        <dbReference type="Proteomes" id="UP001595823"/>
    </source>
</evidence>
<protein>
    <submittedName>
        <fullName evidence="12">Transglycosylase domain-containing protein</fullName>
        <ecNumber evidence="12">2.4.-.-</ecNumber>
    </submittedName>
</protein>
<comment type="caution">
    <text evidence="12">The sequence shown here is derived from an EMBL/GenBank/DDBJ whole genome shotgun (WGS) entry which is preliminary data.</text>
</comment>
<feature type="domain" description="Penicillin-binding protein transpeptidase" evidence="10">
    <location>
        <begin position="478"/>
        <end position="667"/>
    </location>
</feature>
<keyword evidence="5" id="KW-0378">Hydrolase</keyword>